<dbReference type="Proteomes" id="UP000252086">
    <property type="component" value="Unassembled WGS sequence"/>
</dbReference>
<keyword evidence="1" id="KW-1133">Transmembrane helix</keyword>
<evidence type="ECO:0000256" key="1">
    <source>
        <dbReference type="SAM" id="Phobius"/>
    </source>
</evidence>
<accession>A0A366D6T0</accession>
<evidence type="ECO:0000313" key="2">
    <source>
        <dbReference type="EMBL" id="RBO85761.1"/>
    </source>
</evidence>
<reference evidence="2 3" key="1">
    <citation type="submission" date="2018-06" db="EMBL/GenBank/DDBJ databases">
        <title>Genomic Encyclopedia of Type Strains, Phase III (KMG-III): the genomes of soil and plant-associated and newly described type strains.</title>
        <authorList>
            <person name="Whitman W."/>
        </authorList>
    </citation>
    <scope>NUCLEOTIDE SEQUENCE [LARGE SCALE GENOMIC DNA]</scope>
    <source>
        <strain evidence="2 3">CECT 7732</strain>
    </source>
</reference>
<dbReference type="EMBL" id="QNRF01000001">
    <property type="protein sequence ID" value="RBO85761.1"/>
    <property type="molecule type" value="Genomic_DNA"/>
</dbReference>
<dbReference type="RefSeq" id="WP_113872670.1">
    <property type="nucleotide sequence ID" value="NZ_QNRF01000001.1"/>
</dbReference>
<sequence length="251" mass="28882">MDKKSSTKQTVAKHIIDFLLCEGLTLMTGAALGAIISLALTWEDAINFWSMIGALLAGLGTIGLLTFGWIKGNKWLIDLKHQKRLELSIDSGNRLLSFCHDLIEYTTTEFKYQLFNLMDDYEKFGHYTVREKKEYEDQEVQKILKELEFEKLKLLNILIYKLSKIDLELETFSILIDNDEVESECHSLYAVSININQKIKDSVKVLFCSQNAVEASKPLEDDIGEFCNKLKDLHRRTFKNVLLKNSQYLGN</sequence>
<evidence type="ECO:0000313" key="3">
    <source>
        <dbReference type="Proteomes" id="UP000252086"/>
    </source>
</evidence>
<keyword evidence="3" id="KW-1185">Reference proteome</keyword>
<organism evidence="2 3">
    <name type="scientific">Marinomonas aquiplantarum</name>
    <dbReference type="NCBI Taxonomy" id="491951"/>
    <lineage>
        <taxon>Bacteria</taxon>
        <taxon>Pseudomonadati</taxon>
        <taxon>Pseudomonadota</taxon>
        <taxon>Gammaproteobacteria</taxon>
        <taxon>Oceanospirillales</taxon>
        <taxon>Oceanospirillaceae</taxon>
        <taxon>Marinomonas</taxon>
    </lineage>
</organism>
<keyword evidence="1" id="KW-0812">Transmembrane</keyword>
<protein>
    <submittedName>
        <fullName evidence="2">Uncharacterized protein</fullName>
    </submittedName>
</protein>
<dbReference type="AlphaFoldDB" id="A0A366D6T0"/>
<gene>
    <name evidence="2" type="ORF">DFP76_10135</name>
</gene>
<keyword evidence="1" id="KW-0472">Membrane</keyword>
<name>A0A366D6T0_9GAMM</name>
<proteinExistence type="predicted"/>
<feature type="transmembrane region" description="Helical" evidence="1">
    <location>
        <begin position="20"/>
        <end position="42"/>
    </location>
</feature>
<comment type="caution">
    <text evidence="2">The sequence shown here is derived from an EMBL/GenBank/DDBJ whole genome shotgun (WGS) entry which is preliminary data.</text>
</comment>
<feature type="transmembrane region" description="Helical" evidence="1">
    <location>
        <begin position="48"/>
        <end position="70"/>
    </location>
</feature>